<protein>
    <submittedName>
        <fullName evidence="5">Ribosomal RNA large subunit methyltransferase J</fullName>
        <ecNumber evidence="5">2.1.1.-</ecNumber>
    </submittedName>
</protein>
<proteinExistence type="inferred from homology"/>
<dbReference type="eggNOG" id="COG1189">
    <property type="taxonomic scope" value="Bacteria"/>
</dbReference>
<dbReference type="GO" id="GO:0003723">
    <property type="term" value="F:RNA binding"/>
    <property type="evidence" value="ECO:0007669"/>
    <property type="project" value="UniProtKB-KW"/>
</dbReference>
<dbReference type="OrthoDB" id="9784736at2"/>
<dbReference type="GO" id="GO:0008168">
    <property type="term" value="F:methyltransferase activity"/>
    <property type="evidence" value="ECO:0007669"/>
    <property type="project" value="UniProtKB-KW"/>
</dbReference>
<dbReference type="PIRSF" id="PIRSF005578">
    <property type="entry name" value="TlyA"/>
    <property type="match status" value="1"/>
</dbReference>
<dbReference type="CDD" id="cd02440">
    <property type="entry name" value="AdoMet_MTases"/>
    <property type="match status" value="1"/>
</dbReference>
<dbReference type="InterPro" id="IPR047048">
    <property type="entry name" value="TlyA"/>
</dbReference>
<evidence type="ECO:0000256" key="2">
    <source>
        <dbReference type="ARBA" id="ARBA00029460"/>
    </source>
</evidence>
<dbReference type="InterPro" id="IPR036986">
    <property type="entry name" value="S4_RNA-bd_sf"/>
</dbReference>
<comment type="caution">
    <text evidence="5">The sequence shown here is derived from an EMBL/GenBank/DDBJ whole genome shotgun (WGS) entry which is preliminary data.</text>
</comment>
<dbReference type="Pfam" id="PF01728">
    <property type="entry name" value="FtsJ"/>
    <property type="match status" value="1"/>
</dbReference>
<dbReference type="Proteomes" id="UP000005947">
    <property type="component" value="Unassembled WGS sequence"/>
</dbReference>
<sequence>MKQRLDAELVQQGFFATQKEAYAAVLAGEVSSEHERLTHPGKQVPAGIYLHVKSHIPFVSRGGFKLVRALEAFGIDVRDKKCLDVGASTGGFTDCLLQNGAACVTAVDVGYAQFSWELRNNPKVELIEKTNICAPSLQTPDHLFDVVVSDVSFTSIQTIIAAVNALMKPRSLFVTLVKPQFEVDKAEVGSGGIVRSKRLHIKAIERALHACTSVGLVPLALCPSPIYGHKGNREFLLAAGKDAHQPSPSSDVSVLDASSSLDVSSVVDSAEVSAPLYPLSTWLE</sequence>
<name>F1T459_9ACTN</name>
<dbReference type="RefSeq" id="WP_006302627.1">
    <property type="nucleotide sequence ID" value="NZ_ACGK02000001.1"/>
</dbReference>
<gene>
    <name evidence="5" type="primary">rrmJ</name>
    <name evidence="5" type="ORF">HMPREF0091_10450</name>
</gene>
<dbReference type="SUPFAM" id="SSF55174">
    <property type="entry name" value="Alpha-L RNA-binding motif"/>
    <property type="match status" value="1"/>
</dbReference>
<organism evidence="5 6">
    <name type="scientific">Fannyhessea vaginae DSM 15829</name>
    <dbReference type="NCBI Taxonomy" id="525256"/>
    <lineage>
        <taxon>Bacteria</taxon>
        <taxon>Bacillati</taxon>
        <taxon>Actinomycetota</taxon>
        <taxon>Coriobacteriia</taxon>
        <taxon>Coriobacteriales</taxon>
        <taxon>Atopobiaceae</taxon>
        <taxon>Fannyhessea</taxon>
    </lineage>
</organism>
<dbReference type="InterPro" id="IPR004538">
    <property type="entry name" value="Hemolysin_A/TlyA"/>
</dbReference>
<dbReference type="InterPro" id="IPR029063">
    <property type="entry name" value="SAM-dependent_MTases_sf"/>
</dbReference>
<dbReference type="EMBL" id="ACGK02000001">
    <property type="protein sequence ID" value="EGF23503.1"/>
    <property type="molecule type" value="Genomic_DNA"/>
</dbReference>
<dbReference type="Gene3D" id="3.40.50.150">
    <property type="entry name" value="Vaccinia Virus protein VP39"/>
    <property type="match status" value="1"/>
</dbReference>
<keyword evidence="5" id="KW-0808">Transferase</keyword>
<evidence type="ECO:0000256" key="1">
    <source>
        <dbReference type="ARBA" id="ARBA00022884"/>
    </source>
</evidence>
<dbReference type="GeneID" id="93210065"/>
<dbReference type="NCBIfam" id="TIGR00478">
    <property type="entry name" value="tly"/>
    <property type="match status" value="1"/>
</dbReference>
<evidence type="ECO:0000313" key="6">
    <source>
        <dbReference type="Proteomes" id="UP000005947"/>
    </source>
</evidence>
<dbReference type="EC" id="2.1.1.-" evidence="5"/>
<keyword evidence="1 3" id="KW-0694">RNA-binding</keyword>
<evidence type="ECO:0000256" key="3">
    <source>
        <dbReference type="PROSITE-ProRule" id="PRU00182"/>
    </source>
</evidence>
<dbReference type="SUPFAM" id="SSF53335">
    <property type="entry name" value="S-adenosyl-L-methionine-dependent methyltransferases"/>
    <property type="match status" value="1"/>
</dbReference>
<comment type="similarity">
    <text evidence="2">Belongs to the TlyA family.</text>
</comment>
<keyword evidence="6" id="KW-1185">Reference proteome</keyword>
<dbReference type="PROSITE" id="PS50889">
    <property type="entry name" value="S4"/>
    <property type="match status" value="1"/>
</dbReference>
<dbReference type="AlphaFoldDB" id="F1T459"/>
<dbReference type="InterPro" id="IPR002877">
    <property type="entry name" value="RNA_MeTrfase_FtsJ_dom"/>
</dbReference>
<reference evidence="5 6" key="1">
    <citation type="submission" date="2011-02" db="EMBL/GenBank/DDBJ databases">
        <authorList>
            <person name="Muzny D."/>
            <person name="Qin X."/>
            <person name="Buhay C."/>
            <person name="Dugan-Rocha S."/>
            <person name="Ding Y."/>
            <person name="Chen G."/>
            <person name="Hawes A."/>
            <person name="Holder M."/>
            <person name="Jhangiani S."/>
            <person name="Johnson A."/>
            <person name="Khan Z."/>
            <person name="Li Z."/>
            <person name="Liu W."/>
            <person name="Liu X."/>
            <person name="Perez L."/>
            <person name="Shen H."/>
            <person name="Wang Q."/>
            <person name="Watt J."/>
            <person name="Xi L."/>
            <person name="Xin Y."/>
            <person name="Zhou J."/>
            <person name="Deng J."/>
            <person name="Jiang H."/>
            <person name="Liu Y."/>
            <person name="Qu J."/>
            <person name="Song X.-Z."/>
            <person name="Zhang L."/>
            <person name="Villasana D."/>
            <person name="Johnson A."/>
            <person name="Liu J."/>
            <person name="Liyanage D."/>
            <person name="Lorensuhewa L."/>
            <person name="Robinson T."/>
            <person name="Song A."/>
            <person name="Song B.-B."/>
            <person name="Dinh H."/>
            <person name="Thornton R."/>
            <person name="Coyle M."/>
            <person name="Francisco L."/>
            <person name="Jackson L."/>
            <person name="Javaid M."/>
            <person name="Korchina V."/>
            <person name="Kovar C."/>
            <person name="Mata R."/>
            <person name="Mathew T."/>
            <person name="Ngo R."/>
            <person name="Nguyen L."/>
            <person name="Nguyen N."/>
            <person name="Okwuonu G."/>
            <person name="Ongeri F."/>
            <person name="Pham C."/>
            <person name="Simmons D."/>
            <person name="Wilczek-Boney K."/>
            <person name="Hale W."/>
            <person name="Jakkamsetti A."/>
            <person name="Pham P."/>
            <person name="Ruth R."/>
            <person name="San Lucas F."/>
            <person name="Warren J."/>
            <person name="Zhang J."/>
            <person name="Zhao Z."/>
            <person name="Zhou C."/>
            <person name="Zhu D."/>
            <person name="Lee S."/>
            <person name="Bess C."/>
            <person name="Blankenburg K."/>
            <person name="Forbes L."/>
            <person name="Fu Q."/>
            <person name="Gubbala S."/>
            <person name="Hirani K."/>
            <person name="Jayaseelan J.C."/>
            <person name="Lara F."/>
            <person name="Munidasa M."/>
            <person name="Palculict T."/>
            <person name="Patil S."/>
            <person name="Pu L.-L."/>
            <person name="Saada N."/>
            <person name="Tang L."/>
            <person name="Weissenberger G."/>
            <person name="Zhu Y."/>
            <person name="Hemphill L."/>
            <person name="Shang Y."/>
            <person name="Youmans B."/>
            <person name="Ayvaz T."/>
            <person name="Ross M."/>
            <person name="Santibanez J."/>
            <person name="Aqrawi P."/>
            <person name="Gross S."/>
            <person name="Joshi V."/>
            <person name="Fowler G."/>
            <person name="Nazareth L."/>
            <person name="Reid J."/>
            <person name="Worley K."/>
            <person name="Petrosino J."/>
            <person name="Highlander S."/>
            <person name="Gibbs R."/>
        </authorList>
    </citation>
    <scope>NUCLEOTIDE SEQUENCE [LARGE SCALE GENOMIC DNA]</scope>
    <source>
        <strain evidence="5 6">DSM 15829</strain>
    </source>
</reference>
<dbReference type="Gene3D" id="3.10.290.10">
    <property type="entry name" value="RNA-binding S4 domain"/>
    <property type="match status" value="1"/>
</dbReference>
<keyword evidence="5" id="KW-0489">Methyltransferase</keyword>
<dbReference type="PANTHER" id="PTHR32319:SF0">
    <property type="entry name" value="BACTERIAL HEMOLYSIN-LIKE PROTEIN"/>
    <property type="match status" value="1"/>
</dbReference>
<dbReference type="GO" id="GO:0032259">
    <property type="term" value="P:methylation"/>
    <property type="evidence" value="ECO:0007669"/>
    <property type="project" value="UniProtKB-KW"/>
</dbReference>
<evidence type="ECO:0000259" key="4">
    <source>
        <dbReference type="Pfam" id="PF01728"/>
    </source>
</evidence>
<feature type="domain" description="Ribosomal RNA methyltransferase FtsJ" evidence="4">
    <location>
        <begin position="58"/>
        <end position="241"/>
    </location>
</feature>
<evidence type="ECO:0000313" key="5">
    <source>
        <dbReference type="EMBL" id="EGF23503.1"/>
    </source>
</evidence>
<accession>F1T459</accession>
<dbReference type="PANTHER" id="PTHR32319">
    <property type="entry name" value="BACTERIAL HEMOLYSIN-LIKE PROTEIN"/>
    <property type="match status" value="1"/>
</dbReference>